<dbReference type="CDD" id="cd03392">
    <property type="entry name" value="PAP2_like_2"/>
    <property type="match status" value="1"/>
</dbReference>
<keyword evidence="1" id="KW-0812">Transmembrane</keyword>
<name>A0A7K1Y7D9_9SPHI</name>
<dbReference type="AlphaFoldDB" id="A0A7K1Y7D9"/>
<sequence>MISSTKKIYKKVVASLLLLTVESLLSLLLFGLAIIGFLYIVDYIFVDNNHLFDEQAFSYTRTLVSPRNNNLMVAISFLGDYQFLIAANLLLMCFFLFVRKHRWYSIRVPAIALSSVLMMLVLKKIFNRHRPLTPLLDPARGLSFPSGHAMSSVTFYGLIIFFIWNTGLKKPIRIGLIFLLTLLILSIGFSRIYLQVHYATDVIAGFCMGTIWLIISITTLTQIEKFSKKKAAKSSDLQTDSQVSN</sequence>
<keyword evidence="4" id="KW-1185">Reference proteome</keyword>
<dbReference type="PANTHER" id="PTHR14969">
    <property type="entry name" value="SPHINGOSINE-1-PHOSPHATE PHOSPHOHYDROLASE"/>
    <property type="match status" value="1"/>
</dbReference>
<accession>A0A7K1Y7D9</accession>
<dbReference type="InterPro" id="IPR000326">
    <property type="entry name" value="PAP2/HPO"/>
</dbReference>
<feature type="transmembrane region" description="Helical" evidence="1">
    <location>
        <begin position="71"/>
        <end position="97"/>
    </location>
</feature>
<reference evidence="3 4" key="1">
    <citation type="submission" date="2019-11" db="EMBL/GenBank/DDBJ databases">
        <title>Pedobacter sp. HMF7647 Genome sequencing and assembly.</title>
        <authorList>
            <person name="Kang H."/>
            <person name="Kim H."/>
            <person name="Joh K."/>
        </authorList>
    </citation>
    <scope>NUCLEOTIDE SEQUENCE [LARGE SCALE GENOMIC DNA]</scope>
    <source>
        <strain evidence="3 4">HMF7647</strain>
    </source>
</reference>
<dbReference type="SUPFAM" id="SSF48317">
    <property type="entry name" value="Acid phosphatase/Vanadium-dependent haloperoxidase"/>
    <property type="match status" value="1"/>
</dbReference>
<feature type="transmembrane region" description="Helical" evidence="1">
    <location>
        <begin position="104"/>
        <end position="122"/>
    </location>
</feature>
<proteinExistence type="predicted"/>
<feature type="transmembrane region" description="Helical" evidence="1">
    <location>
        <begin position="176"/>
        <end position="196"/>
    </location>
</feature>
<keyword evidence="1" id="KW-0472">Membrane</keyword>
<keyword evidence="1" id="KW-1133">Transmembrane helix</keyword>
<feature type="domain" description="Phosphatidic acid phosphatase type 2/haloperoxidase" evidence="2">
    <location>
        <begin position="105"/>
        <end position="217"/>
    </location>
</feature>
<evidence type="ECO:0000313" key="3">
    <source>
        <dbReference type="EMBL" id="MXV50476.1"/>
    </source>
</evidence>
<organism evidence="3 4">
    <name type="scientific">Hufsiella arboris</name>
    <dbReference type="NCBI Taxonomy" id="2695275"/>
    <lineage>
        <taxon>Bacteria</taxon>
        <taxon>Pseudomonadati</taxon>
        <taxon>Bacteroidota</taxon>
        <taxon>Sphingobacteriia</taxon>
        <taxon>Sphingobacteriales</taxon>
        <taxon>Sphingobacteriaceae</taxon>
        <taxon>Hufsiella</taxon>
    </lineage>
</organism>
<feature type="transmembrane region" description="Helical" evidence="1">
    <location>
        <begin position="142"/>
        <end position="164"/>
    </location>
</feature>
<dbReference type="PANTHER" id="PTHR14969:SF13">
    <property type="entry name" value="AT30094P"/>
    <property type="match status" value="1"/>
</dbReference>
<dbReference type="Proteomes" id="UP000466586">
    <property type="component" value="Unassembled WGS sequence"/>
</dbReference>
<dbReference type="Gene3D" id="1.20.144.10">
    <property type="entry name" value="Phosphatidic acid phosphatase type 2/haloperoxidase"/>
    <property type="match status" value="1"/>
</dbReference>
<evidence type="ECO:0000256" key="1">
    <source>
        <dbReference type="SAM" id="Phobius"/>
    </source>
</evidence>
<dbReference type="InterPro" id="IPR036938">
    <property type="entry name" value="PAP2/HPO_sf"/>
</dbReference>
<dbReference type="SMART" id="SM00014">
    <property type="entry name" value="acidPPc"/>
    <property type="match status" value="1"/>
</dbReference>
<comment type="caution">
    <text evidence="3">The sequence shown here is derived from an EMBL/GenBank/DDBJ whole genome shotgun (WGS) entry which is preliminary data.</text>
</comment>
<dbReference type="Pfam" id="PF01569">
    <property type="entry name" value="PAP2"/>
    <property type="match status" value="1"/>
</dbReference>
<gene>
    <name evidence="3" type="ORF">GS399_05780</name>
</gene>
<feature type="transmembrane region" description="Helical" evidence="1">
    <location>
        <begin position="12"/>
        <end position="41"/>
    </location>
</feature>
<evidence type="ECO:0000259" key="2">
    <source>
        <dbReference type="SMART" id="SM00014"/>
    </source>
</evidence>
<feature type="transmembrane region" description="Helical" evidence="1">
    <location>
        <begin position="202"/>
        <end position="223"/>
    </location>
</feature>
<protein>
    <submittedName>
        <fullName evidence="3">Phosphatase PAP2 family protein</fullName>
    </submittedName>
</protein>
<dbReference type="EMBL" id="WVHT01000002">
    <property type="protein sequence ID" value="MXV50476.1"/>
    <property type="molecule type" value="Genomic_DNA"/>
</dbReference>
<dbReference type="RefSeq" id="WP_160843646.1">
    <property type="nucleotide sequence ID" value="NZ_WVHT01000002.1"/>
</dbReference>
<evidence type="ECO:0000313" key="4">
    <source>
        <dbReference type="Proteomes" id="UP000466586"/>
    </source>
</evidence>